<evidence type="ECO:0000313" key="3">
    <source>
        <dbReference type="Proteomes" id="UP000789595"/>
    </source>
</evidence>
<organism evidence="2 3">
    <name type="scientific">Pelagomonas calceolata</name>
    <dbReference type="NCBI Taxonomy" id="35677"/>
    <lineage>
        <taxon>Eukaryota</taxon>
        <taxon>Sar</taxon>
        <taxon>Stramenopiles</taxon>
        <taxon>Ochrophyta</taxon>
        <taxon>Pelagophyceae</taxon>
        <taxon>Pelagomonadales</taxon>
        <taxon>Pelagomonadaceae</taxon>
        <taxon>Pelagomonas</taxon>
    </lineage>
</organism>
<proteinExistence type="predicted"/>
<accession>A0A8J2WXQ3</accession>
<feature type="non-terminal residue" evidence="2">
    <location>
        <position position="276"/>
    </location>
</feature>
<sequence length="276" mass="30198">MTSPTPAPTSSEPTPSPTSSEPTPEPTTSPTPVPTSSDRRLRRSRASCARRPEAPESRRPAAHGRPRGTAGEQLRRSRRRRSCSTLHAVRARAPEACEAYHEVQRRRGGGDAAPVAQPLSRRTTARTRSERTGHAVRSGLEAPLAPRSRCSRRPLDGQRSRVPPPPHQRSQRRCQAPPLAGARTAYKAHRTMPGAPGHNATARSRHRSRRSQRRIDAPHESAQESRCCSSMAADCCRARAAGTGRLDLKVQNGTVPELQIRWGVVIWGSQFSPSQS</sequence>
<feature type="compositionally biased region" description="Basic and acidic residues" evidence="1">
    <location>
        <begin position="213"/>
        <end position="222"/>
    </location>
</feature>
<feature type="region of interest" description="Disordered" evidence="1">
    <location>
        <begin position="189"/>
        <end position="222"/>
    </location>
</feature>
<name>A0A8J2WXQ3_9STRA</name>
<feature type="region of interest" description="Disordered" evidence="1">
    <location>
        <begin position="1"/>
        <end position="176"/>
    </location>
</feature>
<reference evidence="2" key="1">
    <citation type="submission" date="2021-11" db="EMBL/GenBank/DDBJ databases">
        <authorList>
            <consortium name="Genoscope - CEA"/>
            <person name="William W."/>
        </authorList>
    </citation>
    <scope>NUCLEOTIDE SEQUENCE</scope>
</reference>
<evidence type="ECO:0000256" key="1">
    <source>
        <dbReference type="SAM" id="MobiDB-lite"/>
    </source>
</evidence>
<keyword evidence="3" id="KW-1185">Reference proteome</keyword>
<dbReference type="EMBL" id="CAKKNE010000003">
    <property type="protein sequence ID" value="CAH0371694.1"/>
    <property type="molecule type" value="Genomic_DNA"/>
</dbReference>
<feature type="compositionally biased region" description="Basic and acidic residues" evidence="1">
    <location>
        <begin position="92"/>
        <end position="109"/>
    </location>
</feature>
<dbReference type="AlphaFoldDB" id="A0A8J2WXQ3"/>
<feature type="compositionally biased region" description="Low complexity" evidence="1">
    <location>
        <begin position="1"/>
        <end position="22"/>
    </location>
</feature>
<protein>
    <submittedName>
        <fullName evidence="2">Uncharacterized protein</fullName>
    </submittedName>
</protein>
<comment type="caution">
    <text evidence="2">The sequence shown here is derived from an EMBL/GenBank/DDBJ whole genome shotgun (WGS) entry which is preliminary data.</text>
</comment>
<gene>
    <name evidence="2" type="ORF">PECAL_3P16460</name>
</gene>
<feature type="compositionally biased region" description="Basic residues" evidence="1">
    <location>
        <begin position="203"/>
        <end position="212"/>
    </location>
</feature>
<evidence type="ECO:0000313" key="2">
    <source>
        <dbReference type="EMBL" id="CAH0371694.1"/>
    </source>
</evidence>
<feature type="compositionally biased region" description="Pro residues" evidence="1">
    <location>
        <begin position="23"/>
        <end position="33"/>
    </location>
</feature>
<dbReference type="Proteomes" id="UP000789595">
    <property type="component" value="Unassembled WGS sequence"/>
</dbReference>
<feature type="compositionally biased region" description="Basic and acidic residues" evidence="1">
    <location>
        <begin position="50"/>
        <end position="59"/>
    </location>
</feature>